<feature type="transmembrane region" description="Helical" evidence="1">
    <location>
        <begin position="21"/>
        <end position="45"/>
    </location>
</feature>
<keyword evidence="1" id="KW-0472">Membrane</keyword>
<name>M0LZF8_9EURY</name>
<proteinExistence type="predicted"/>
<feature type="transmembrane region" description="Helical" evidence="1">
    <location>
        <begin position="132"/>
        <end position="153"/>
    </location>
</feature>
<keyword evidence="1" id="KW-1133">Transmembrane helix</keyword>
<dbReference type="Pfam" id="PF07760">
    <property type="entry name" value="DUF1616"/>
    <property type="match status" value="1"/>
</dbReference>
<comment type="caution">
    <text evidence="3">The sequence shown here is derived from an EMBL/GenBank/DDBJ whole genome shotgun (WGS) entry which is preliminary data.</text>
</comment>
<dbReference type="EMBL" id="AOMA01000089">
    <property type="protein sequence ID" value="EMA38957.1"/>
    <property type="molecule type" value="Genomic_DNA"/>
</dbReference>
<dbReference type="Proteomes" id="UP000011607">
    <property type="component" value="Unassembled WGS sequence"/>
</dbReference>
<dbReference type="OrthoDB" id="82282at2157"/>
<reference evidence="3 4" key="1">
    <citation type="journal article" date="2014" name="PLoS Genet.">
        <title>Phylogenetically driven sequencing of extremely halophilic archaea reveals strategies for static and dynamic osmo-response.</title>
        <authorList>
            <person name="Becker E.A."/>
            <person name="Seitzer P.M."/>
            <person name="Tritt A."/>
            <person name="Larsen D."/>
            <person name="Krusor M."/>
            <person name="Yao A.I."/>
            <person name="Wu D."/>
            <person name="Madern D."/>
            <person name="Eisen J.A."/>
            <person name="Darling A.E."/>
            <person name="Facciotti M.T."/>
        </authorList>
    </citation>
    <scope>NUCLEOTIDE SEQUENCE [LARGE SCALE GENOMIC DNA]</scope>
    <source>
        <strain evidence="3 4">JCM 10879</strain>
    </source>
</reference>
<gene>
    <name evidence="3" type="ORF">C446_09203</name>
</gene>
<dbReference type="AlphaFoldDB" id="M0LZF8"/>
<feature type="domain" description="DUF1616" evidence="2">
    <location>
        <begin position="33"/>
        <end position="338"/>
    </location>
</feature>
<evidence type="ECO:0000313" key="3">
    <source>
        <dbReference type="EMBL" id="EMA38957.1"/>
    </source>
</evidence>
<feature type="transmembrane region" description="Helical" evidence="1">
    <location>
        <begin position="51"/>
        <end position="74"/>
    </location>
</feature>
<dbReference type="InterPro" id="IPR011674">
    <property type="entry name" value="DUF1616"/>
</dbReference>
<evidence type="ECO:0000313" key="4">
    <source>
        <dbReference type="Proteomes" id="UP000011607"/>
    </source>
</evidence>
<feature type="transmembrane region" description="Helical" evidence="1">
    <location>
        <begin position="103"/>
        <end position="126"/>
    </location>
</feature>
<evidence type="ECO:0000256" key="1">
    <source>
        <dbReference type="SAM" id="Phobius"/>
    </source>
</evidence>
<dbReference type="STRING" id="1227454.C446_09203"/>
<dbReference type="RefSeq" id="WP_006672762.1">
    <property type="nucleotide sequence ID" value="NZ_AOMA01000089.1"/>
</dbReference>
<feature type="transmembrane region" description="Helical" evidence="1">
    <location>
        <begin position="174"/>
        <end position="207"/>
    </location>
</feature>
<keyword evidence="4" id="KW-1185">Reference proteome</keyword>
<protein>
    <recommendedName>
        <fullName evidence="2">DUF1616 domain-containing protein</fullName>
    </recommendedName>
</protein>
<organism evidence="3 4">
    <name type="scientific">Halobiforma nitratireducens JCM 10879</name>
    <dbReference type="NCBI Taxonomy" id="1227454"/>
    <lineage>
        <taxon>Archaea</taxon>
        <taxon>Methanobacteriati</taxon>
        <taxon>Methanobacteriota</taxon>
        <taxon>Stenosarchaea group</taxon>
        <taxon>Halobacteria</taxon>
        <taxon>Halobacteriales</taxon>
        <taxon>Natrialbaceae</taxon>
        <taxon>Halobiforma</taxon>
    </lineage>
</organism>
<sequence length="348" mass="36990">MKKRLLRTVRPLGVGRETGPLTGVPTDLVVTAGFVLAAAALLAVLEVSSPVVRAAVGVPLLFLAPGYAVVSLLFPRARGVDLDEEASPWLVGQTQAISDVERAALAFGLSFAVVPLLGLGLTALSWELSTTTVVGTVAGFALLVTLLAAVRRVRVTPRERYSFGLERKLGRLRAAIFGTSSPVTTAVNVVLVISVLLALTTVAYGLAVPQSGEQYTDLRLHTDAEDGEYVVGDLPDEVDPGDPLSFVATVENQEGEAMEYTAVVQEQWVDESGTVLERTDLQQLEYSVGDGATAHGDLEVTPEADAGEVRIVVMLFDGDGAVPDEPATDDAYRYAHFWTEIEDTPGEE</sequence>
<evidence type="ECO:0000259" key="2">
    <source>
        <dbReference type="Pfam" id="PF07760"/>
    </source>
</evidence>
<accession>M0LZF8</accession>
<dbReference type="eggNOG" id="arCOG02884">
    <property type="taxonomic scope" value="Archaea"/>
</dbReference>
<keyword evidence="1" id="KW-0812">Transmembrane</keyword>